<keyword evidence="2" id="KW-1185">Reference proteome</keyword>
<comment type="caution">
    <text evidence="1">The sequence shown here is derived from an EMBL/GenBank/DDBJ whole genome shotgun (WGS) entry which is preliminary data.</text>
</comment>
<organism evidence="1 2">
    <name type="scientific">Parabacteroides johnsonii</name>
    <dbReference type="NCBI Taxonomy" id="387661"/>
    <lineage>
        <taxon>Bacteria</taxon>
        <taxon>Pseudomonadati</taxon>
        <taxon>Bacteroidota</taxon>
        <taxon>Bacteroidia</taxon>
        <taxon>Bacteroidales</taxon>
        <taxon>Tannerellaceae</taxon>
        <taxon>Parabacteroides</taxon>
    </lineage>
</organism>
<gene>
    <name evidence="1" type="ORF">PQG99_09375</name>
</gene>
<evidence type="ECO:0000313" key="1">
    <source>
        <dbReference type="EMBL" id="MDC7158099.1"/>
    </source>
</evidence>
<accession>A0ACC6D3Y1</accession>
<protein>
    <submittedName>
        <fullName evidence="1">Na+/glucose cotransporter</fullName>
    </submittedName>
</protein>
<reference evidence="1" key="1">
    <citation type="submission" date="2023-01" db="EMBL/GenBank/DDBJ databases">
        <title>Exploring GABA producing Bacteroides strains toward improving mental health.</title>
        <authorList>
            <person name="Yousuf B."/>
            <person name="Bouhlel N.E."/>
            <person name="Mottawea W."/>
            <person name="Hammami R."/>
        </authorList>
    </citation>
    <scope>NUCLEOTIDE SEQUENCE</scope>
    <source>
        <strain evidence="1">UO.H1049</strain>
    </source>
</reference>
<name>A0ACC6D3Y1_9BACT</name>
<dbReference type="Proteomes" id="UP001213431">
    <property type="component" value="Unassembled WGS sequence"/>
</dbReference>
<proteinExistence type="predicted"/>
<feature type="non-terminal residue" evidence="1">
    <location>
        <position position="1"/>
    </location>
</feature>
<sequence length="152" mass="16966">VGDVLYNYLQDVQSVLSPGIAAAFLLGICWKRTSAQGGMWGMLAGIIIGITRLGAKVYYSNAVDTSDNLFKALFYDMNWLFFCGWMFLFCIILTIVVSLCTKAPEAGKIQGLVFGTATPEERAATRASWNHWDVIHSVIILGITAAFYWYFW</sequence>
<evidence type="ECO:0000313" key="2">
    <source>
        <dbReference type="Proteomes" id="UP001213431"/>
    </source>
</evidence>
<dbReference type="EMBL" id="JAQPYW010000090">
    <property type="protein sequence ID" value="MDC7158099.1"/>
    <property type="molecule type" value="Genomic_DNA"/>
</dbReference>